<dbReference type="SUPFAM" id="SSF51905">
    <property type="entry name" value="FAD/NAD(P)-binding domain"/>
    <property type="match status" value="1"/>
</dbReference>
<dbReference type="Proteomes" id="UP000256900">
    <property type="component" value="Unassembled WGS sequence"/>
</dbReference>
<evidence type="ECO:0000313" key="3">
    <source>
        <dbReference type="Proteomes" id="UP000256900"/>
    </source>
</evidence>
<dbReference type="InterPro" id="IPR036188">
    <property type="entry name" value="FAD/NAD-bd_sf"/>
</dbReference>
<dbReference type="InterPro" id="IPR017830">
    <property type="entry name" value="SQase_HpnE"/>
</dbReference>
<dbReference type="Pfam" id="PF01593">
    <property type="entry name" value="Amino_oxidase"/>
    <property type="match status" value="1"/>
</dbReference>
<reference evidence="2 3" key="1">
    <citation type="submission" date="2018-08" db="EMBL/GenBank/DDBJ databases">
        <title>Genomic Encyclopedia of Type Strains, Phase IV (KMG-IV): sequencing the most valuable type-strain genomes for metagenomic binning, comparative biology and taxonomic classification.</title>
        <authorList>
            <person name="Goeker M."/>
        </authorList>
    </citation>
    <scope>NUCLEOTIDE SEQUENCE [LARGE SCALE GENOMIC DNA]</scope>
    <source>
        <strain evidence="2 3">BW863</strain>
    </source>
</reference>
<dbReference type="PANTHER" id="PTHR42923">
    <property type="entry name" value="PROTOPORPHYRINOGEN OXIDASE"/>
    <property type="match status" value="1"/>
</dbReference>
<feature type="domain" description="Amine oxidase" evidence="1">
    <location>
        <begin position="11"/>
        <end position="411"/>
    </location>
</feature>
<dbReference type="NCBIfam" id="TIGR03467">
    <property type="entry name" value="HpnE"/>
    <property type="match status" value="1"/>
</dbReference>
<dbReference type="EMBL" id="QUMO01000002">
    <property type="protein sequence ID" value="REF87485.1"/>
    <property type="molecule type" value="Genomic_DNA"/>
</dbReference>
<evidence type="ECO:0000259" key="1">
    <source>
        <dbReference type="Pfam" id="PF01593"/>
    </source>
</evidence>
<proteinExistence type="predicted"/>
<comment type="caution">
    <text evidence="2">The sequence shown here is derived from an EMBL/GenBank/DDBJ whole genome shotgun (WGS) entry which is preliminary data.</text>
</comment>
<dbReference type="GO" id="GO:0016491">
    <property type="term" value="F:oxidoreductase activity"/>
    <property type="evidence" value="ECO:0007669"/>
    <property type="project" value="InterPro"/>
</dbReference>
<dbReference type="InterPro" id="IPR050464">
    <property type="entry name" value="Zeta_carotene_desat/Oxidored"/>
</dbReference>
<dbReference type="PANTHER" id="PTHR42923:SF47">
    <property type="entry name" value="BLR3003 PROTEIN"/>
    <property type="match status" value="1"/>
</dbReference>
<organism evidence="2 3">
    <name type="scientific">Methylovirgula ligni</name>
    <dbReference type="NCBI Taxonomy" id="569860"/>
    <lineage>
        <taxon>Bacteria</taxon>
        <taxon>Pseudomonadati</taxon>
        <taxon>Pseudomonadota</taxon>
        <taxon>Alphaproteobacteria</taxon>
        <taxon>Hyphomicrobiales</taxon>
        <taxon>Beijerinckiaceae</taxon>
        <taxon>Methylovirgula</taxon>
    </lineage>
</organism>
<dbReference type="Gene3D" id="3.50.50.60">
    <property type="entry name" value="FAD/NAD(P)-binding domain"/>
    <property type="match status" value="1"/>
</dbReference>
<keyword evidence="3" id="KW-1185">Reference proteome</keyword>
<dbReference type="RefSeq" id="WP_425373449.1">
    <property type="nucleotide sequence ID" value="NZ_CP025086.1"/>
</dbReference>
<sequence>MSRVHIVGAGLAGLAAALRLADGAREIIIHESATHAGGRCRSYFDTTLGMEIDNGNHLLLSGNHAAQRFLRLVGSADQLVGPKQAEFAFVDLATAEHWTLKPSDGAIPWWVFQKNRRVPGTGPLDYFSVLPLLTAGKRATLKDAMACKGLLWERLWHPFFLAALNTQPEEGAASLAAQLLRETLMKGGQACRPLVAAHGLSTAFIDPALRHLETKGVEIRFERRLSAIATEANRVSGLIFGGESIALGPDDRAILAVPAPVAAALLPALPTPQSFRAIVNAHYKVDPPPGLPPILGIVNGTMEWLFAFPGRLSVTISGADRLIATPREELAAKIWSEIQLVTEVASPLPAWQIIKEKRATFAATPSEEARRPNTRSTLSNLLLAGDWTNTGVPATIEGAIRSGFSAADALLADG</sequence>
<evidence type="ECO:0000313" key="2">
    <source>
        <dbReference type="EMBL" id="REF87485.1"/>
    </source>
</evidence>
<dbReference type="AlphaFoldDB" id="A0A3D9YYP2"/>
<dbReference type="InterPro" id="IPR002937">
    <property type="entry name" value="Amino_oxidase"/>
</dbReference>
<name>A0A3D9YYP2_9HYPH</name>
<protein>
    <submittedName>
        <fullName evidence="2">Squalene-associated FAD-dependent desaturase</fullName>
    </submittedName>
</protein>
<gene>
    <name evidence="2" type="ORF">DES32_1108</name>
</gene>
<accession>A0A3D9YYP2</accession>